<feature type="region of interest" description="Disordered" evidence="1">
    <location>
        <begin position="318"/>
        <end position="396"/>
    </location>
</feature>
<evidence type="ECO:0000256" key="3">
    <source>
        <dbReference type="SAM" id="SignalP"/>
    </source>
</evidence>
<dbReference type="KEGG" id="bspl:114843618"/>
<feature type="signal peptide" evidence="3">
    <location>
        <begin position="1"/>
        <end position="22"/>
    </location>
</feature>
<dbReference type="InterPro" id="IPR003961">
    <property type="entry name" value="FN3_dom"/>
</dbReference>
<feature type="transmembrane region" description="Helical" evidence="2">
    <location>
        <begin position="230"/>
        <end position="256"/>
    </location>
</feature>
<dbReference type="GeneID" id="114843618"/>
<sequence length="517" mass="56643">MEMWSINVITLLLFCYARPLTGKVYFVSKNFNNTLHWDPPESASPQEKVLYSVQYKSDDMDRFQIKKECQDITALSCDLTAETASIYDIQYEAQVFINDTRYGKTTRFKPLAETAFGPPGLTVEATASSLVVNVVLPPGPDGASIANIINRSTGGHSKNIIIYTLNIIKPQKAEVVKTNTNPQFVIDLKENEAEYCGHVVYNTLSEWGRSQSQKASFCHSVKPPGDYSKLLPWLLVGAGLLAVIMLVLVLCMWNYAKGGKQPRMPHLLVENLHTPQNVLPNPFEVLKTVTVYTTSTVNGTNPVEPRVLPVGPVDPKGYCPQDPIFQDSSGSSVDTAEHTPTPTPQDTTAQSDYGAVVVQHVNPPQPDADHPSNSRPQLFFSRGTVPSPDPDATEGDAAEPLMLHIERTPDGQLVLSSLFSPMRGRGGDDAAPLPADKEPLLSDPIDVRVEAPSRASLQSFDSSEWSDSGCDDSNANTPTHCSPSQVIFESGYKQNWMPRILLGDVGDGSFSHQRNFP</sequence>
<dbReference type="OrthoDB" id="9908819at2759"/>
<dbReference type="InterPro" id="IPR050650">
    <property type="entry name" value="Type-II_Cytokine-TF_Rcpt"/>
</dbReference>
<feature type="chain" id="PRO_5028333675" evidence="3">
    <location>
        <begin position="23"/>
        <end position="517"/>
    </location>
</feature>
<evidence type="ECO:0000259" key="4">
    <source>
        <dbReference type="Pfam" id="PF01108"/>
    </source>
</evidence>
<feature type="domain" description="Fibronectin type-III" evidence="4">
    <location>
        <begin position="23"/>
        <end position="96"/>
    </location>
</feature>
<feature type="region of interest" description="Disordered" evidence="1">
    <location>
        <begin position="454"/>
        <end position="482"/>
    </location>
</feature>
<gene>
    <name evidence="6" type="primary">ifnlr1</name>
</gene>
<dbReference type="Pfam" id="PF01108">
    <property type="entry name" value="Tissue_fac"/>
    <property type="match status" value="1"/>
</dbReference>
<keyword evidence="2" id="KW-0472">Membrane</keyword>
<keyword evidence="2" id="KW-0812">Transmembrane</keyword>
<dbReference type="InterPro" id="IPR013783">
    <property type="entry name" value="Ig-like_fold"/>
</dbReference>
<protein>
    <submittedName>
        <fullName evidence="6">Interferon lambda receptor 1</fullName>
    </submittedName>
</protein>
<keyword evidence="6" id="KW-0675">Receptor</keyword>
<dbReference type="Gene3D" id="2.60.40.10">
    <property type="entry name" value="Immunoglobulins"/>
    <property type="match status" value="1"/>
</dbReference>
<evidence type="ECO:0000313" key="6">
    <source>
        <dbReference type="RefSeq" id="XP_028986160.1"/>
    </source>
</evidence>
<evidence type="ECO:0000313" key="5">
    <source>
        <dbReference type="Proteomes" id="UP000515150"/>
    </source>
</evidence>
<feature type="compositionally biased region" description="Polar residues" evidence="1">
    <location>
        <begin position="455"/>
        <end position="482"/>
    </location>
</feature>
<accession>A0A6P7KWZ2</accession>
<evidence type="ECO:0000256" key="1">
    <source>
        <dbReference type="SAM" id="MobiDB-lite"/>
    </source>
</evidence>
<dbReference type="InterPro" id="IPR036116">
    <property type="entry name" value="FN3_sf"/>
</dbReference>
<dbReference type="Proteomes" id="UP000515150">
    <property type="component" value="Chromosome 16"/>
</dbReference>
<evidence type="ECO:0000256" key="2">
    <source>
        <dbReference type="SAM" id="Phobius"/>
    </source>
</evidence>
<dbReference type="InParanoid" id="A0A6P7KWZ2"/>
<reference evidence="6" key="1">
    <citation type="submission" date="2025-08" db="UniProtKB">
        <authorList>
            <consortium name="RefSeq"/>
        </authorList>
    </citation>
    <scope>IDENTIFICATION</scope>
</reference>
<proteinExistence type="predicted"/>
<dbReference type="SUPFAM" id="SSF49265">
    <property type="entry name" value="Fibronectin type III"/>
    <property type="match status" value="1"/>
</dbReference>
<dbReference type="CTD" id="163702"/>
<name>A0A6P7KWZ2_BETSP</name>
<keyword evidence="5" id="KW-1185">Reference proteome</keyword>
<dbReference type="GO" id="GO:0005886">
    <property type="term" value="C:plasma membrane"/>
    <property type="evidence" value="ECO:0007669"/>
    <property type="project" value="TreeGrafter"/>
</dbReference>
<organism evidence="5 6">
    <name type="scientific">Betta splendens</name>
    <name type="common">Siamese fighting fish</name>
    <dbReference type="NCBI Taxonomy" id="158456"/>
    <lineage>
        <taxon>Eukaryota</taxon>
        <taxon>Metazoa</taxon>
        <taxon>Chordata</taxon>
        <taxon>Craniata</taxon>
        <taxon>Vertebrata</taxon>
        <taxon>Euteleostomi</taxon>
        <taxon>Actinopterygii</taxon>
        <taxon>Neopterygii</taxon>
        <taxon>Teleostei</taxon>
        <taxon>Neoteleostei</taxon>
        <taxon>Acanthomorphata</taxon>
        <taxon>Anabantaria</taxon>
        <taxon>Anabantiformes</taxon>
        <taxon>Anabantoidei</taxon>
        <taxon>Osphronemidae</taxon>
        <taxon>Betta</taxon>
    </lineage>
</organism>
<dbReference type="PANTHER" id="PTHR20859:SF53">
    <property type="entry name" value="INTERLEUKIN-22 RECEPTOR SUBUNIT ALPHA-1"/>
    <property type="match status" value="1"/>
</dbReference>
<dbReference type="PANTHER" id="PTHR20859">
    <property type="entry name" value="INTERFERON/INTERLEUKIN RECEPTOR"/>
    <property type="match status" value="1"/>
</dbReference>
<keyword evidence="2" id="KW-1133">Transmembrane helix</keyword>
<keyword evidence="3" id="KW-0732">Signal</keyword>
<dbReference type="RefSeq" id="XP_028986160.1">
    <property type="nucleotide sequence ID" value="XM_029130327.3"/>
</dbReference>
<dbReference type="GO" id="GO:0004896">
    <property type="term" value="F:cytokine receptor activity"/>
    <property type="evidence" value="ECO:0007669"/>
    <property type="project" value="TreeGrafter"/>
</dbReference>
<dbReference type="AlphaFoldDB" id="A0A6P7KWZ2"/>